<dbReference type="RefSeq" id="XP_055364768.1">
    <property type="nucleotide sequence ID" value="XM_055508793.1"/>
</dbReference>
<dbReference type="OrthoDB" id="6219513at2759"/>
<dbReference type="AlphaFoldDB" id="A0A9W2XSD3"/>
<dbReference type="InterPro" id="IPR006212">
    <property type="entry name" value="Furin_repeat"/>
</dbReference>
<dbReference type="FunFam" id="2.10.220.10:FF:000002">
    <property type="entry name" value="Receptor protein-tyrosine kinase"/>
    <property type="match status" value="1"/>
</dbReference>
<sequence>MLCHPECKVQEGKRTCTGPGADKCVACASLKDGPHCVSSCPEGLMGREGFIYKYPNKQRHCEPCHMNCTKGCSGPGTGDCVATSRLISGCWTGATGTACLL</sequence>
<feature type="domain" description="Growth factor receptor" evidence="2">
    <location>
        <begin position="3"/>
        <end position="80"/>
    </location>
</feature>
<dbReference type="SMART" id="SM00261">
    <property type="entry name" value="FU"/>
    <property type="match status" value="2"/>
</dbReference>
<keyword evidence="1" id="KW-0325">Glycoprotein</keyword>
<keyword evidence="3" id="KW-1185">Reference proteome</keyword>
<proteinExistence type="predicted"/>
<dbReference type="InterPro" id="IPR032778">
    <property type="entry name" value="GF_recep_IV"/>
</dbReference>
<gene>
    <name evidence="4" type="primary">LOC114855405</name>
</gene>
<dbReference type="Proteomes" id="UP000515150">
    <property type="component" value="Chromosome 5"/>
</dbReference>
<dbReference type="Pfam" id="PF14843">
    <property type="entry name" value="GF_recep_IV"/>
    <property type="match status" value="1"/>
</dbReference>
<dbReference type="SUPFAM" id="SSF57184">
    <property type="entry name" value="Growth factor receptor domain"/>
    <property type="match status" value="1"/>
</dbReference>
<evidence type="ECO:0000256" key="1">
    <source>
        <dbReference type="ARBA" id="ARBA00023180"/>
    </source>
</evidence>
<name>A0A9W2XSD3_BETSP</name>
<evidence type="ECO:0000313" key="4">
    <source>
        <dbReference type="RefSeq" id="XP_055364768.1"/>
    </source>
</evidence>
<accession>A0A9W2XSD3</accession>
<dbReference type="Gene3D" id="2.10.220.10">
    <property type="entry name" value="Hormone Receptor, Insulin-like Growth Factor Receptor 1, Chain A, domain 2"/>
    <property type="match status" value="2"/>
</dbReference>
<evidence type="ECO:0000313" key="3">
    <source>
        <dbReference type="Proteomes" id="UP000515150"/>
    </source>
</evidence>
<dbReference type="KEGG" id="bspl:114855405"/>
<dbReference type="InterPro" id="IPR009030">
    <property type="entry name" value="Growth_fac_rcpt_cys_sf"/>
</dbReference>
<dbReference type="CDD" id="cd00064">
    <property type="entry name" value="FU"/>
    <property type="match status" value="1"/>
</dbReference>
<evidence type="ECO:0000259" key="2">
    <source>
        <dbReference type="Pfam" id="PF14843"/>
    </source>
</evidence>
<dbReference type="GeneID" id="114855405"/>
<organism evidence="3 4">
    <name type="scientific">Betta splendens</name>
    <name type="common">Siamese fighting fish</name>
    <dbReference type="NCBI Taxonomy" id="158456"/>
    <lineage>
        <taxon>Eukaryota</taxon>
        <taxon>Metazoa</taxon>
        <taxon>Chordata</taxon>
        <taxon>Craniata</taxon>
        <taxon>Vertebrata</taxon>
        <taxon>Euteleostomi</taxon>
        <taxon>Actinopterygii</taxon>
        <taxon>Neopterygii</taxon>
        <taxon>Teleostei</taxon>
        <taxon>Neoteleostei</taxon>
        <taxon>Acanthomorphata</taxon>
        <taxon>Anabantaria</taxon>
        <taxon>Anabantiformes</taxon>
        <taxon>Anabantoidei</taxon>
        <taxon>Osphronemidae</taxon>
        <taxon>Betta</taxon>
    </lineage>
</organism>
<reference evidence="4" key="1">
    <citation type="submission" date="2025-08" db="UniProtKB">
        <authorList>
            <consortium name="RefSeq"/>
        </authorList>
    </citation>
    <scope>IDENTIFICATION</scope>
</reference>
<protein>
    <submittedName>
        <fullName evidence="4">Receptor tyrosine-protein kinase erbB-3-like</fullName>
    </submittedName>
</protein>